<dbReference type="Proteomes" id="UP000522864">
    <property type="component" value="Unassembled WGS sequence"/>
</dbReference>
<feature type="binding site" description="axial binding residue" evidence="10">
    <location>
        <position position="196"/>
    </location>
    <ligand>
        <name>heme c</name>
        <dbReference type="ChEBI" id="CHEBI:61717"/>
        <label>2</label>
    </ligand>
    <ligandPart>
        <name>Fe</name>
        <dbReference type="ChEBI" id="CHEBI:18248"/>
    </ligandPart>
</feature>
<keyword evidence="2" id="KW-1003">Cell membrane</keyword>
<evidence type="ECO:0000256" key="1">
    <source>
        <dbReference type="ARBA" id="ARBA00004236"/>
    </source>
</evidence>
<comment type="cofactor">
    <cofactor evidence="9">
        <name>heme c</name>
        <dbReference type="ChEBI" id="CHEBI:61717"/>
    </cofactor>
    <text evidence="9">Binds 3 heme c groups covalently per subunit.</text>
</comment>
<keyword evidence="7 10" id="KW-0408">Iron</keyword>
<organism evidence="14 15">
    <name type="scientific">Pseudomonas gingeri</name>
    <dbReference type="NCBI Taxonomy" id="117681"/>
    <lineage>
        <taxon>Bacteria</taxon>
        <taxon>Pseudomonadati</taxon>
        <taxon>Pseudomonadota</taxon>
        <taxon>Gammaproteobacteria</taxon>
        <taxon>Pseudomonadales</taxon>
        <taxon>Pseudomonadaceae</taxon>
        <taxon>Pseudomonas</taxon>
    </lineage>
</organism>
<keyword evidence="3 9" id="KW-0349">Heme</keyword>
<feature type="domain" description="Cytochrome c" evidence="13">
    <location>
        <begin position="177"/>
        <end position="286"/>
    </location>
</feature>
<dbReference type="PANTHER" id="PTHR35008">
    <property type="entry name" value="BLL4482 PROTEIN-RELATED"/>
    <property type="match status" value="1"/>
</dbReference>
<dbReference type="GO" id="GO:0009055">
    <property type="term" value="F:electron transfer activity"/>
    <property type="evidence" value="ECO:0007669"/>
    <property type="project" value="InterPro"/>
</dbReference>
<proteinExistence type="predicted"/>
<comment type="caution">
    <text evidence="14">The sequence shown here is derived from an EMBL/GenBank/DDBJ whole genome shotgun (WGS) entry which is preliminary data.</text>
</comment>
<dbReference type="GO" id="GO:0016614">
    <property type="term" value="F:oxidoreductase activity, acting on CH-OH group of donors"/>
    <property type="evidence" value="ECO:0007669"/>
    <property type="project" value="InterPro"/>
</dbReference>
<feature type="binding site" description="covalent" evidence="9">
    <location>
        <position position="45"/>
    </location>
    <ligand>
        <name>heme c</name>
        <dbReference type="ChEBI" id="CHEBI:61717"/>
        <label>1</label>
    </ligand>
</feature>
<evidence type="ECO:0000256" key="12">
    <source>
        <dbReference type="SAM" id="SignalP"/>
    </source>
</evidence>
<dbReference type="GO" id="GO:0005506">
    <property type="term" value="F:iron ion binding"/>
    <property type="evidence" value="ECO:0007669"/>
    <property type="project" value="InterPro"/>
</dbReference>
<evidence type="ECO:0000256" key="5">
    <source>
        <dbReference type="ARBA" id="ARBA00022729"/>
    </source>
</evidence>
<gene>
    <name evidence="14" type="ORF">HX830_13350</name>
</gene>
<keyword evidence="11" id="KW-1133">Transmembrane helix</keyword>
<feature type="domain" description="Cytochrome c" evidence="13">
    <location>
        <begin position="31"/>
        <end position="134"/>
    </location>
</feature>
<feature type="domain" description="Cytochrome c" evidence="13">
    <location>
        <begin position="319"/>
        <end position="407"/>
    </location>
</feature>
<feature type="binding site" description="covalent" evidence="9">
    <location>
        <position position="332"/>
    </location>
    <ligand>
        <name>heme c</name>
        <dbReference type="ChEBI" id="CHEBI:61717"/>
        <label>3</label>
    </ligand>
</feature>
<dbReference type="PANTHER" id="PTHR35008:SF8">
    <property type="entry name" value="ALCOHOL DEHYDROGENASE CYTOCHROME C SUBUNIT"/>
    <property type="match status" value="1"/>
</dbReference>
<dbReference type="GO" id="GO:0005886">
    <property type="term" value="C:plasma membrane"/>
    <property type="evidence" value="ECO:0007669"/>
    <property type="project" value="UniProtKB-SubCell"/>
</dbReference>
<sequence>MNWKKCLISHLVIMATSMVTLQAGASTPDNELIQRGKYLSTAGDCVACHSAPGGKPFAGGLKLPTPIGEIIATNITPSKAAGIGNYTLEQFSDALRKGIRADGKHLYPAMPYTSYAKISDDDIKAMYAYFMSDIVAVDTPVKPTQLPFPFNIRLSMAGWNLLFLDSQPYKTDPAQSTEWNRGAYLTQGLTHCSACHSPRNLMMAEVTSKPLAGGEVGTWHAPNITSDPNSGVGGWDTDELVKYLKTGESLGKGQAAGPMAEAVDNSLQHLTDSDLKAIAVYIKSVPGQREAADSKPVYALGQKTDELSSLRGVALPADPNKMTGAQIYDGYCATCHQAQAQGSFDGGLPSLSHNTTVGRSNTQNLVMVILDGVHRKGDGSDVRMPGFARVLTDPQIATLANYLSKHYGNPDVSVSMGQVAQQRAGGAKSHLAALAQGAIAVGVVVFLALVFWLIRRRRRTS</sequence>
<dbReference type="InterPro" id="IPR051459">
    <property type="entry name" value="Cytochrome_c-type_DH"/>
</dbReference>
<evidence type="ECO:0000256" key="3">
    <source>
        <dbReference type="ARBA" id="ARBA00022617"/>
    </source>
</evidence>
<feature type="binding site" description="covalent" evidence="9">
    <location>
        <position position="195"/>
    </location>
    <ligand>
        <name>heme c</name>
        <dbReference type="ChEBI" id="CHEBI:61717"/>
        <label>2</label>
    </ligand>
</feature>
<dbReference type="InterPro" id="IPR009056">
    <property type="entry name" value="Cyt_c-like_dom"/>
</dbReference>
<comment type="subcellular location">
    <subcellularLocation>
        <location evidence="1">Cell membrane</location>
    </subcellularLocation>
</comment>
<evidence type="ECO:0000256" key="10">
    <source>
        <dbReference type="PIRSR" id="PIRSR000018-51"/>
    </source>
</evidence>
<keyword evidence="4 10" id="KW-0479">Metal-binding</keyword>
<keyword evidence="5 12" id="KW-0732">Signal</keyword>
<evidence type="ECO:0000256" key="7">
    <source>
        <dbReference type="ARBA" id="ARBA00023004"/>
    </source>
</evidence>
<dbReference type="RefSeq" id="WP_177100655.1">
    <property type="nucleotide sequence ID" value="NZ_JACAQA010000007.1"/>
</dbReference>
<feature type="binding site" description="covalent" evidence="9">
    <location>
        <position position="48"/>
    </location>
    <ligand>
        <name>heme c</name>
        <dbReference type="ChEBI" id="CHEBI:61717"/>
        <label>1</label>
    </ligand>
</feature>
<feature type="binding site" description="covalent" evidence="9">
    <location>
        <position position="335"/>
    </location>
    <ligand>
        <name>heme c</name>
        <dbReference type="ChEBI" id="CHEBI:61717"/>
        <label>3</label>
    </ligand>
</feature>
<keyword evidence="6" id="KW-0677">Repeat</keyword>
<feature type="signal peptide" evidence="12">
    <location>
        <begin position="1"/>
        <end position="25"/>
    </location>
</feature>
<feature type="transmembrane region" description="Helical" evidence="11">
    <location>
        <begin position="431"/>
        <end position="454"/>
    </location>
</feature>
<feature type="binding site" description="covalent" evidence="9">
    <location>
        <position position="192"/>
    </location>
    <ligand>
        <name>heme c</name>
        <dbReference type="ChEBI" id="CHEBI:61717"/>
        <label>2</label>
    </ligand>
</feature>
<dbReference type="GO" id="GO:0020037">
    <property type="term" value="F:heme binding"/>
    <property type="evidence" value="ECO:0007669"/>
    <property type="project" value="InterPro"/>
</dbReference>
<keyword evidence="11" id="KW-0812">Transmembrane</keyword>
<reference evidence="14 15" key="1">
    <citation type="submission" date="2020-04" db="EMBL/GenBank/DDBJ databases">
        <title>Molecular characterization of pseudomonads from Agaricus bisporus reveal novel blotch 2 pathogens in Western Europe.</title>
        <authorList>
            <person name="Taparia T."/>
            <person name="Krijger M."/>
            <person name="Haynes E."/>
            <person name="Elpinstone J.G."/>
            <person name="Noble R."/>
            <person name="Van Der Wolf J."/>
        </authorList>
    </citation>
    <scope>NUCLEOTIDE SEQUENCE [LARGE SCALE GENOMIC DNA]</scope>
    <source>
        <strain evidence="14 15">G9001</strain>
    </source>
</reference>
<evidence type="ECO:0000256" key="9">
    <source>
        <dbReference type="PIRSR" id="PIRSR000018-50"/>
    </source>
</evidence>
<evidence type="ECO:0000256" key="4">
    <source>
        <dbReference type="ARBA" id="ARBA00022723"/>
    </source>
</evidence>
<dbReference type="InterPro" id="IPR014353">
    <property type="entry name" value="Membr-bd_ADH_cyt_c"/>
</dbReference>
<dbReference type="SUPFAM" id="SSF46626">
    <property type="entry name" value="Cytochrome c"/>
    <property type="match status" value="3"/>
</dbReference>
<dbReference type="InterPro" id="IPR036909">
    <property type="entry name" value="Cyt_c-like_dom_sf"/>
</dbReference>
<evidence type="ECO:0000256" key="11">
    <source>
        <dbReference type="SAM" id="Phobius"/>
    </source>
</evidence>
<evidence type="ECO:0000256" key="2">
    <source>
        <dbReference type="ARBA" id="ARBA00022475"/>
    </source>
</evidence>
<dbReference type="Pfam" id="PF13442">
    <property type="entry name" value="Cytochrome_CBB3"/>
    <property type="match status" value="1"/>
</dbReference>
<evidence type="ECO:0000256" key="6">
    <source>
        <dbReference type="ARBA" id="ARBA00022737"/>
    </source>
</evidence>
<evidence type="ECO:0000259" key="13">
    <source>
        <dbReference type="PROSITE" id="PS51007"/>
    </source>
</evidence>
<dbReference type="PIRSF" id="PIRSF000018">
    <property type="entry name" value="Mb_ADH_cyt_c"/>
    <property type="match status" value="1"/>
</dbReference>
<evidence type="ECO:0000256" key="8">
    <source>
        <dbReference type="ARBA" id="ARBA00023136"/>
    </source>
</evidence>
<evidence type="ECO:0000313" key="14">
    <source>
        <dbReference type="EMBL" id="NWB85867.1"/>
    </source>
</evidence>
<evidence type="ECO:0000313" key="15">
    <source>
        <dbReference type="Proteomes" id="UP000522864"/>
    </source>
</evidence>
<keyword evidence="8 11" id="KW-0472">Membrane</keyword>
<feature type="chain" id="PRO_5030749651" evidence="12">
    <location>
        <begin position="26"/>
        <end position="461"/>
    </location>
</feature>
<protein>
    <submittedName>
        <fullName evidence="14">Cytochrome c</fullName>
    </submittedName>
</protein>
<feature type="binding site" description="axial binding residue" evidence="10">
    <location>
        <position position="336"/>
    </location>
    <ligand>
        <name>heme c</name>
        <dbReference type="ChEBI" id="CHEBI:61717"/>
        <label>3</label>
    </ligand>
    <ligandPart>
        <name>Fe</name>
        <dbReference type="ChEBI" id="CHEBI:18248"/>
    </ligandPart>
</feature>
<feature type="binding site" description="axial binding residue" evidence="10">
    <location>
        <position position="49"/>
    </location>
    <ligand>
        <name>heme c</name>
        <dbReference type="ChEBI" id="CHEBI:61717"/>
        <label>1</label>
    </ligand>
    <ligandPart>
        <name>Fe</name>
        <dbReference type="ChEBI" id="CHEBI:18248"/>
    </ligandPart>
</feature>
<dbReference type="AlphaFoldDB" id="A0A7Y7WR55"/>
<dbReference type="Pfam" id="PF00034">
    <property type="entry name" value="Cytochrom_C"/>
    <property type="match status" value="1"/>
</dbReference>
<dbReference type="PROSITE" id="PS51007">
    <property type="entry name" value="CYTC"/>
    <property type="match status" value="3"/>
</dbReference>
<accession>A0A7Y7WR55</accession>
<name>A0A7Y7WR55_9PSED</name>
<dbReference type="EMBL" id="JACAQA010000007">
    <property type="protein sequence ID" value="NWB85867.1"/>
    <property type="molecule type" value="Genomic_DNA"/>
</dbReference>
<dbReference type="Gene3D" id="1.10.760.10">
    <property type="entry name" value="Cytochrome c-like domain"/>
    <property type="match status" value="3"/>
</dbReference>